<dbReference type="InterPro" id="IPR008979">
    <property type="entry name" value="Galactose-bd-like_sf"/>
</dbReference>
<sequence length="589" mass="63417">MQNDRFNEVNKHFGTEVRMIRKLLRTALLVILSLGILPLAPGLSGSAQAAGTNLALGKSATINQGGTLGSTSASLMTDGDSATMWRSYDVGTPVTLMAQVTLDLGSVQSFNKIVLTEYKQKAVQLTVDVSVDNTQWAQVYTNSFTATGSTNRVTDMQLGNQSARYIRISAPNALYAFGIYELEVYGGNLALGKTVTINQGGTFSTNMAANITDGDAATMWRSYADGSPASLSAQVTLDLGSQQLFNTIVLTEYKQKAVQLIVDISDNQTDWNQVYTHTFTNTGTNNRETTIAVDNLTARYIRITTPNAVYAFGLYELEVYNAASPPSSQNGSMIVHTGLYGGAAQTVTAAKADFHLYLFIGQSNMSGRAPVESQDLPVISRAYLFNGLNQWEEAKPGLVTNRTSLTTTQGFNRYSSVEESTKVNGLNVASSFAKAITLSNPQLTVGIISNARGGTSIAEWQKGAGTGLYEEAVRRTKEAMKTGTLKGIIWHQGESDQSKANSTYMSSLQQLVGDLRTDLGSASVPFVAGQLLPTKSADFNQMITTIPQYISDSYWVSNAGTVSIGDGSHFNASSQRLLGQRYADEILNQ</sequence>
<dbReference type="PROSITE" id="PS50022">
    <property type="entry name" value="FA58C_3"/>
    <property type="match status" value="2"/>
</dbReference>
<keyword evidence="4" id="KW-1185">Reference proteome</keyword>
<comment type="caution">
    <text evidence="3">The sequence shown here is derived from an EMBL/GenBank/DDBJ whole genome shotgun (WGS) entry which is preliminary data.</text>
</comment>
<keyword evidence="1" id="KW-0378">Hydrolase</keyword>
<dbReference type="AlphaFoldDB" id="A0A198ACV3"/>
<evidence type="ECO:0000313" key="3">
    <source>
        <dbReference type="EMBL" id="OAS19324.1"/>
    </source>
</evidence>
<dbReference type="STRING" id="1850517.A8708_26820"/>
<dbReference type="InterPro" id="IPR005181">
    <property type="entry name" value="SASA"/>
</dbReference>
<organism evidence="3 4">
    <name type="scientific">Paenibacillus oryzisoli</name>
    <dbReference type="NCBI Taxonomy" id="1850517"/>
    <lineage>
        <taxon>Bacteria</taxon>
        <taxon>Bacillati</taxon>
        <taxon>Bacillota</taxon>
        <taxon>Bacilli</taxon>
        <taxon>Bacillales</taxon>
        <taxon>Paenibacillaceae</taxon>
        <taxon>Paenibacillus</taxon>
    </lineage>
</organism>
<evidence type="ECO:0000256" key="1">
    <source>
        <dbReference type="ARBA" id="ARBA00022801"/>
    </source>
</evidence>
<dbReference type="PANTHER" id="PTHR31988:SF19">
    <property type="entry name" value="9-O-ACETYL-N-ACETYLNEURAMINIC ACID DEACETYLASE-RELATED"/>
    <property type="match status" value="1"/>
</dbReference>
<dbReference type="PANTHER" id="PTHR31988">
    <property type="entry name" value="ESTERASE, PUTATIVE (DUF303)-RELATED"/>
    <property type="match status" value="1"/>
</dbReference>
<dbReference type="InterPro" id="IPR000421">
    <property type="entry name" value="FA58C"/>
</dbReference>
<feature type="domain" description="F5/8 type C" evidence="2">
    <location>
        <begin position="209"/>
        <end position="322"/>
    </location>
</feature>
<dbReference type="SUPFAM" id="SSF52266">
    <property type="entry name" value="SGNH hydrolase"/>
    <property type="match status" value="1"/>
</dbReference>
<dbReference type="SUPFAM" id="SSF49785">
    <property type="entry name" value="Galactose-binding domain-like"/>
    <property type="match status" value="2"/>
</dbReference>
<dbReference type="Pfam" id="PF00754">
    <property type="entry name" value="F5_F8_type_C"/>
    <property type="match status" value="2"/>
</dbReference>
<evidence type="ECO:0000259" key="2">
    <source>
        <dbReference type="PROSITE" id="PS50022"/>
    </source>
</evidence>
<dbReference type="Gene3D" id="2.60.120.260">
    <property type="entry name" value="Galactose-binding domain-like"/>
    <property type="match status" value="2"/>
</dbReference>
<dbReference type="GO" id="GO:0016787">
    <property type="term" value="F:hydrolase activity"/>
    <property type="evidence" value="ECO:0007669"/>
    <property type="project" value="UniProtKB-KW"/>
</dbReference>
<proteinExistence type="predicted"/>
<dbReference type="Gene3D" id="3.40.50.1110">
    <property type="entry name" value="SGNH hydrolase"/>
    <property type="match status" value="1"/>
</dbReference>
<gene>
    <name evidence="3" type="ORF">A8708_26820</name>
</gene>
<reference evidence="3 4" key="1">
    <citation type="submission" date="2016-05" db="EMBL/GenBank/DDBJ databases">
        <title>Paenibacillus sp. 1ZS3-15 nov., isolated from the rhizosphere soil.</title>
        <authorList>
            <person name="Zhang X.X."/>
            <person name="Zhang J."/>
        </authorList>
    </citation>
    <scope>NUCLEOTIDE SEQUENCE [LARGE SCALE GENOMIC DNA]</scope>
    <source>
        <strain evidence="3 4">1ZS3-15</strain>
    </source>
</reference>
<dbReference type="Proteomes" id="UP000078454">
    <property type="component" value="Unassembled WGS sequence"/>
</dbReference>
<dbReference type="Pfam" id="PF03629">
    <property type="entry name" value="SASA"/>
    <property type="match status" value="1"/>
</dbReference>
<dbReference type="EMBL" id="LYPB01000058">
    <property type="protein sequence ID" value="OAS19324.1"/>
    <property type="molecule type" value="Genomic_DNA"/>
</dbReference>
<accession>A0A198ACV3</accession>
<feature type="domain" description="F5/8 type C" evidence="2">
    <location>
        <begin position="38"/>
        <end position="187"/>
    </location>
</feature>
<name>A0A198ACV3_9BACL</name>
<dbReference type="InterPro" id="IPR052940">
    <property type="entry name" value="Carb_Esterase_6"/>
</dbReference>
<evidence type="ECO:0000313" key="4">
    <source>
        <dbReference type="Proteomes" id="UP000078454"/>
    </source>
</evidence>
<protein>
    <recommendedName>
        <fullName evidence="2">F5/8 type C domain-containing protein</fullName>
    </recommendedName>
</protein>
<dbReference type="InterPro" id="IPR036514">
    <property type="entry name" value="SGNH_hydro_sf"/>
</dbReference>